<protein>
    <recommendedName>
        <fullName evidence="5">Ubiquitin-like protease family profile domain-containing protein</fullName>
    </recommendedName>
</protein>
<feature type="domain" description="Ubiquitin-like protease family profile" evidence="5">
    <location>
        <begin position="240"/>
        <end position="323"/>
    </location>
</feature>
<evidence type="ECO:0000259" key="5">
    <source>
        <dbReference type="Pfam" id="PF02902"/>
    </source>
</evidence>
<feature type="region of interest" description="Disordered" evidence="4">
    <location>
        <begin position="1"/>
        <end position="51"/>
    </location>
</feature>
<evidence type="ECO:0000256" key="4">
    <source>
        <dbReference type="SAM" id="MobiDB-lite"/>
    </source>
</evidence>
<dbReference type="SUPFAM" id="SSF54001">
    <property type="entry name" value="Cysteine proteinases"/>
    <property type="match status" value="1"/>
</dbReference>
<accession>A0AAD4W026</accession>
<proteinExistence type="inferred from homology"/>
<keyword evidence="2" id="KW-0645">Protease</keyword>
<dbReference type="InterPro" id="IPR038765">
    <property type="entry name" value="Papain-like_cys_pep_sf"/>
</dbReference>
<evidence type="ECO:0000313" key="6">
    <source>
        <dbReference type="EMBL" id="KAI5334383.1"/>
    </source>
</evidence>
<feature type="compositionally biased region" description="Basic and acidic residues" evidence="4">
    <location>
        <begin position="27"/>
        <end position="37"/>
    </location>
</feature>
<comment type="caution">
    <text evidence="6">The sequence shown here is derived from an EMBL/GenBank/DDBJ whole genome shotgun (WGS) entry which is preliminary data.</text>
</comment>
<dbReference type="Pfam" id="PF02902">
    <property type="entry name" value="Peptidase_C48"/>
    <property type="match status" value="1"/>
</dbReference>
<gene>
    <name evidence="6" type="ORF">L3X38_024516</name>
</gene>
<dbReference type="Gene3D" id="3.40.395.10">
    <property type="entry name" value="Adenoviral Proteinase, Chain A"/>
    <property type="match status" value="1"/>
</dbReference>
<dbReference type="Proteomes" id="UP001054821">
    <property type="component" value="Chromosome 4"/>
</dbReference>
<dbReference type="GO" id="GO:0008234">
    <property type="term" value="F:cysteine-type peptidase activity"/>
    <property type="evidence" value="ECO:0007669"/>
    <property type="project" value="InterPro"/>
</dbReference>
<dbReference type="AlphaFoldDB" id="A0AAD4W026"/>
<organism evidence="6 7">
    <name type="scientific">Prunus dulcis</name>
    <name type="common">Almond</name>
    <name type="synonym">Amygdalus dulcis</name>
    <dbReference type="NCBI Taxonomy" id="3755"/>
    <lineage>
        <taxon>Eukaryota</taxon>
        <taxon>Viridiplantae</taxon>
        <taxon>Streptophyta</taxon>
        <taxon>Embryophyta</taxon>
        <taxon>Tracheophyta</taxon>
        <taxon>Spermatophyta</taxon>
        <taxon>Magnoliopsida</taxon>
        <taxon>eudicotyledons</taxon>
        <taxon>Gunneridae</taxon>
        <taxon>Pentapetalae</taxon>
        <taxon>rosids</taxon>
        <taxon>fabids</taxon>
        <taxon>Rosales</taxon>
        <taxon>Rosaceae</taxon>
        <taxon>Amygdaloideae</taxon>
        <taxon>Amygdaleae</taxon>
        <taxon>Prunus</taxon>
    </lineage>
</organism>
<evidence type="ECO:0000256" key="2">
    <source>
        <dbReference type="ARBA" id="ARBA00022670"/>
    </source>
</evidence>
<sequence length="339" mass="38977">MPSGGPMNPPSIPKVSMAGDEEGSASVEKKKEVEGKWCRKKRPSQTLLSPFTDPVRKKRTMSVSDATATLPSFDPSKPLPIKDVKEVIEFCTAWKNDIRIGFFTFEIQYSCYSSIAEVQWESCSIGADFFYKLIDDTKWISSRHLDMATFLIRKRQLSHPLVFETHWTMADYCLEVNMLPCYIHYFQLSFCNIPSFQCLQQFLEPVKSTAKKRGSKKAATSNTINLLPSKLNNIHHYVRGTWQHGYGQAWTKVRKVYFLYNLEGSHWVTIEIDFVRHTATVYDSYVGFTKTSKLARVLYNMQFYEASEVEEVKQQGLKMSRFTPFLVCSIGDVPLQRDG</sequence>
<dbReference type="GO" id="GO:0006508">
    <property type="term" value="P:proteolysis"/>
    <property type="evidence" value="ECO:0007669"/>
    <property type="project" value="UniProtKB-KW"/>
</dbReference>
<comment type="similarity">
    <text evidence="1">Belongs to the peptidase C48 family.</text>
</comment>
<evidence type="ECO:0000256" key="3">
    <source>
        <dbReference type="ARBA" id="ARBA00022801"/>
    </source>
</evidence>
<dbReference type="EMBL" id="JAJFAZ020000004">
    <property type="protein sequence ID" value="KAI5334383.1"/>
    <property type="molecule type" value="Genomic_DNA"/>
</dbReference>
<name>A0AAD4W026_PRUDU</name>
<dbReference type="InterPro" id="IPR003653">
    <property type="entry name" value="Peptidase_C48_C"/>
</dbReference>
<evidence type="ECO:0000256" key="1">
    <source>
        <dbReference type="ARBA" id="ARBA00005234"/>
    </source>
</evidence>
<evidence type="ECO:0000313" key="7">
    <source>
        <dbReference type="Proteomes" id="UP001054821"/>
    </source>
</evidence>
<keyword evidence="3" id="KW-0378">Hydrolase</keyword>
<reference evidence="6 7" key="1">
    <citation type="journal article" date="2022" name="G3 (Bethesda)">
        <title>Whole-genome sequence and methylome profiling of the almond [Prunus dulcis (Mill.) D.A. Webb] cultivar 'Nonpareil'.</title>
        <authorList>
            <person name="D'Amico-Willman K.M."/>
            <person name="Ouma W.Z."/>
            <person name="Meulia T."/>
            <person name="Sideli G.M."/>
            <person name="Gradziel T.M."/>
            <person name="Fresnedo-Ramirez J."/>
        </authorList>
    </citation>
    <scope>NUCLEOTIDE SEQUENCE [LARGE SCALE GENOMIC DNA]</scope>
    <source>
        <strain evidence="6">Clone GOH B32 T37-40</strain>
    </source>
</reference>
<keyword evidence="7" id="KW-1185">Reference proteome</keyword>